<accession>A0A4U8Z0L6</accession>
<gene>
    <name evidence="2" type="ORF">MTUNDRAET4_1436</name>
</gene>
<evidence type="ECO:0000313" key="3">
    <source>
        <dbReference type="Proteomes" id="UP000294360"/>
    </source>
</evidence>
<evidence type="ECO:0000313" key="2">
    <source>
        <dbReference type="EMBL" id="VFU08329.1"/>
    </source>
</evidence>
<proteinExistence type="predicted"/>
<dbReference type="AlphaFoldDB" id="A0A4U8Z0L6"/>
<sequence>MPFARALAVWLLVILAAGGASAGAWLMPPGEGQIIAGAAFSGSSRAFDSHGHLIPVPSYDKFELGAYIEYGVIDWLTLVASPAYDRIRQPAPALSYNGAGESAIGGRIGLYQSDGLVASLQAVLLTPGASFNSAIEPRRAGSIDLRGMIGSNFTIGSAPAFVSAEGGYRFFAQSQPGEWRLDLTFGVRPIEKVLVLLQNFGALQTGASAAFPRSLWDKLQTSLVYDFTPSISGQIGAFFTVAGVNTGRELGPLAALWYRF</sequence>
<dbReference type="EMBL" id="LR536450">
    <property type="protein sequence ID" value="VFU08329.1"/>
    <property type="molecule type" value="Genomic_DNA"/>
</dbReference>
<keyword evidence="1" id="KW-0732">Signal</keyword>
<evidence type="ECO:0000256" key="1">
    <source>
        <dbReference type="SAM" id="SignalP"/>
    </source>
</evidence>
<protein>
    <submittedName>
        <fullName evidence="2">Uncharacterized protein</fullName>
    </submittedName>
</protein>
<feature type="chain" id="PRO_5020966224" evidence="1">
    <location>
        <begin position="23"/>
        <end position="260"/>
    </location>
</feature>
<name>A0A4U8Z0L6_METTU</name>
<dbReference type="KEGG" id="mtun:MTUNDRAET4_1436"/>
<organism evidence="2 3">
    <name type="scientific">Methylocella tundrae</name>
    <dbReference type="NCBI Taxonomy" id="227605"/>
    <lineage>
        <taxon>Bacteria</taxon>
        <taxon>Pseudomonadati</taxon>
        <taxon>Pseudomonadota</taxon>
        <taxon>Alphaproteobacteria</taxon>
        <taxon>Hyphomicrobiales</taxon>
        <taxon>Beijerinckiaceae</taxon>
        <taxon>Methylocella</taxon>
    </lineage>
</organism>
<reference evidence="2 3" key="1">
    <citation type="submission" date="2019-03" db="EMBL/GenBank/DDBJ databases">
        <authorList>
            <person name="Kox A.R. M."/>
        </authorList>
    </citation>
    <scope>NUCLEOTIDE SEQUENCE [LARGE SCALE GENOMIC DNA]</scope>
    <source>
        <strain evidence="2">MTUNDRAET4 annotated genome</strain>
    </source>
</reference>
<feature type="signal peptide" evidence="1">
    <location>
        <begin position="1"/>
        <end position="22"/>
    </location>
</feature>
<dbReference type="Proteomes" id="UP000294360">
    <property type="component" value="Chromosome"/>
</dbReference>